<sequence length="217" mass="21689">MNALSPTAPHDGAPSDPPGARPAAAPNIVQSYMEVDGGNTASLPQAGHKRRYPDGCEDGFESGQTTRPPLGPPATRASATAQPDAAPAPADEALPTETSAAATATVAPHAGAPAPSAQDRSLASSVHGPPAPADEVEAALQKAARHAVAAGTARAHLFGGLLTTLKEAEALGAIRPATGSILRAAMLAATRTEIAPSVDQTALDPLLSSLQTWLTDA</sequence>
<gene>
    <name evidence="2" type="ORF">A4X09_0g6921</name>
</gene>
<protein>
    <submittedName>
        <fullName evidence="2">Uncharacterized protein</fullName>
    </submittedName>
</protein>
<reference evidence="2" key="1">
    <citation type="submission" date="2016-04" db="EMBL/GenBank/DDBJ databases">
        <authorList>
            <person name="Nguyen H.D."/>
            <person name="Samba Siva P."/>
            <person name="Cullis J."/>
            <person name="Levesque C.A."/>
            <person name="Hambleton S."/>
        </authorList>
    </citation>
    <scope>NUCLEOTIDE SEQUENCE</scope>
    <source>
        <strain evidence="2">DAOMC 236422</strain>
    </source>
</reference>
<feature type="region of interest" description="Disordered" evidence="1">
    <location>
        <begin position="1"/>
        <end position="135"/>
    </location>
</feature>
<reference evidence="2" key="2">
    <citation type="journal article" date="2019" name="IMA Fungus">
        <title>Genome sequencing and comparison of five Tilletia species to identify candidate genes for the detection of regulated species infecting wheat.</title>
        <authorList>
            <person name="Nguyen H.D.T."/>
            <person name="Sultana T."/>
            <person name="Kesanakurti P."/>
            <person name="Hambleton S."/>
        </authorList>
    </citation>
    <scope>NUCLEOTIDE SEQUENCE</scope>
    <source>
        <strain evidence="2">DAOMC 236422</strain>
    </source>
</reference>
<name>A0A8X7T2M4_9BASI</name>
<keyword evidence="3" id="KW-1185">Reference proteome</keyword>
<accession>A0A8X7T2M4</accession>
<dbReference type="AlphaFoldDB" id="A0A8X7T2M4"/>
<evidence type="ECO:0000313" key="2">
    <source>
        <dbReference type="EMBL" id="KAE8264597.1"/>
    </source>
</evidence>
<evidence type="ECO:0000313" key="3">
    <source>
        <dbReference type="Proteomes" id="UP000078113"/>
    </source>
</evidence>
<evidence type="ECO:0000256" key="1">
    <source>
        <dbReference type="SAM" id="MobiDB-lite"/>
    </source>
</evidence>
<feature type="compositionally biased region" description="Low complexity" evidence="1">
    <location>
        <begin position="74"/>
        <end position="115"/>
    </location>
</feature>
<organism evidence="2 3">
    <name type="scientific">Tilletia walkeri</name>
    <dbReference type="NCBI Taxonomy" id="117179"/>
    <lineage>
        <taxon>Eukaryota</taxon>
        <taxon>Fungi</taxon>
        <taxon>Dikarya</taxon>
        <taxon>Basidiomycota</taxon>
        <taxon>Ustilaginomycotina</taxon>
        <taxon>Exobasidiomycetes</taxon>
        <taxon>Tilletiales</taxon>
        <taxon>Tilletiaceae</taxon>
        <taxon>Tilletia</taxon>
    </lineage>
</organism>
<dbReference type="EMBL" id="LWDG02000519">
    <property type="protein sequence ID" value="KAE8264597.1"/>
    <property type="molecule type" value="Genomic_DNA"/>
</dbReference>
<proteinExistence type="predicted"/>
<comment type="caution">
    <text evidence="2">The sequence shown here is derived from an EMBL/GenBank/DDBJ whole genome shotgun (WGS) entry which is preliminary data.</text>
</comment>
<dbReference type="Proteomes" id="UP000078113">
    <property type="component" value="Unassembled WGS sequence"/>
</dbReference>